<protein>
    <submittedName>
        <fullName evidence="2">Uncharacterized protein</fullName>
    </submittedName>
</protein>
<feature type="region of interest" description="Disordered" evidence="1">
    <location>
        <begin position="1"/>
        <end position="118"/>
    </location>
</feature>
<proteinExistence type="predicted"/>
<sequence length="144" mass="15880">MLNTRCPGVQATRMLQQQNKKEANNTRMMCNEVPRGFQSHYTPSPPRTAKATDDVSPAAARPRPMLPHLMGNGASPSPSPSMSEGSLSPSRLPVLPPSSSRPASVVSPSRRTFHMSPNDRRSFYAQFVDRPSNATYGVSQQWRQ</sequence>
<gene>
    <name evidence="2" type="ORF">NDES1114_LOCUS30545</name>
</gene>
<evidence type="ECO:0000256" key="1">
    <source>
        <dbReference type="SAM" id="MobiDB-lite"/>
    </source>
</evidence>
<name>A0A7S1QRY4_NEODS</name>
<evidence type="ECO:0000313" key="2">
    <source>
        <dbReference type="EMBL" id="CAD9146583.1"/>
    </source>
</evidence>
<organism evidence="2">
    <name type="scientific">Neobodo designis</name>
    <name type="common">Flagellated protozoan</name>
    <name type="synonym">Bodo designis</name>
    <dbReference type="NCBI Taxonomy" id="312471"/>
    <lineage>
        <taxon>Eukaryota</taxon>
        <taxon>Discoba</taxon>
        <taxon>Euglenozoa</taxon>
        <taxon>Kinetoplastea</taxon>
        <taxon>Metakinetoplastina</taxon>
        <taxon>Neobodonida</taxon>
        <taxon>Neobodo</taxon>
    </lineage>
</organism>
<reference evidence="2" key="1">
    <citation type="submission" date="2021-01" db="EMBL/GenBank/DDBJ databases">
        <authorList>
            <person name="Corre E."/>
            <person name="Pelletier E."/>
            <person name="Niang G."/>
            <person name="Scheremetjew M."/>
            <person name="Finn R."/>
            <person name="Kale V."/>
            <person name="Holt S."/>
            <person name="Cochrane G."/>
            <person name="Meng A."/>
            <person name="Brown T."/>
            <person name="Cohen L."/>
        </authorList>
    </citation>
    <scope>NUCLEOTIDE SEQUENCE</scope>
    <source>
        <strain evidence="2">CCAP 1951/1</strain>
    </source>
</reference>
<feature type="compositionally biased region" description="Low complexity" evidence="1">
    <location>
        <begin position="80"/>
        <end position="110"/>
    </location>
</feature>
<dbReference type="EMBL" id="HBGF01045637">
    <property type="protein sequence ID" value="CAD9146583.1"/>
    <property type="molecule type" value="Transcribed_RNA"/>
</dbReference>
<accession>A0A7S1QRY4</accession>
<dbReference type="AlphaFoldDB" id="A0A7S1QRY4"/>